<sequence length="476" mass="53624">MTHNSDDRKEDQPNYARLFVVCSRRTREEDLRKLFEEYGAIDDLHVPRDRTTGETKGYAYIKYKKTSSAALAIKALHLKSINGKPMKVMVAANKNESQLSDQYGDKFTRLFIKIPKEYTETDIIDKFSKFGQVQSVYILKDKKTNTSKGFAYVKYGEFYDAAIAFERCDKIYKAIFAAPKDLKRDRSVLEDESFLPHSQKRARNNSDTFNHQPIFEMNKFNAFTSIGGQEYRTICVKCIPIIPEKFIYQLCNIIPGLQKCQYSLDTYNGMCSANVTYEESKYAAYAVQKLNKFEFPSGEIISAKPDANPLAQVATDLTDIVNNFKSSVDSGVDLINLANAIEKASSLIKAAASGQIETKENPNYCNIPLPPPKPKSNTLKVAKRLFIICKPEPPPVPVLHDAFCRFGDLIGVSTFPNKTFGFVKYASHDSAQEAMNVLNGALICGMKLKVIEADEKPHCEDNTVKEEFGSSQHIKT</sequence>
<feature type="domain" description="RRM" evidence="3">
    <location>
        <begin position="16"/>
        <end position="93"/>
    </location>
</feature>
<gene>
    <name evidence="4" type="ORF">PIBRA_LOCUS11287</name>
</gene>
<dbReference type="PANTHER" id="PTHR48027">
    <property type="entry name" value="HETEROGENEOUS NUCLEAR RIBONUCLEOPROTEIN 87F-RELATED"/>
    <property type="match status" value="1"/>
</dbReference>
<dbReference type="GO" id="GO:0003723">
    <property type="term" value="F:RNA binding"/>
    <property type="evidence" value="ECO:0007669"/>
    <property type="project" value="UniProtKB-UniRule"/>
</dbReference>
<keyword evidence="1 2" id="KW-0694">RNA-binding</keyword>
<keyword evidence="5" id="KW-1185">Reference proteome</keyword>
<comment type="caution">
    <text evidence="4">The sequence shown here is derived from an EMBL/GenBank/DDBJ whole genome shotgun (WGS) entry which is preliminary data.</text>
</comment>
<dbReference type="SMART" id="SM00360">
    <property type="entry name" value="RRM"/>
    <property type="match status" value="4"/>
</dbReference>
<dbReference type="PROSITE" id="PS50102">
    <property type="entry name" value="RRM"/>
    <property type="match status" value="3"/>
</dbReference>
<accession>A0A9P0TU28</accession>
<dbReference type="AlphaFoldDB" id="A0A9P0TU28"/>
<name>A0A9P0TU28_PIEBR</name>
<dbReference type="InterPro" id="IPR012677">
    <property type="entry name" value="Nucleotide-bd_a/b_plait_sf"/>
</dbReference>
<dbReference type="EMBL" id="CALOZG010000042">
    <property type="protein sequence ID" value="CAH4035202.1"/>
    <property type="molecule type" value="Genomic_DNA"/>
</dbReference>
<dbReference type="Gene3D" id="3.30.70.330">
    <property type="match status" value="3"/>
</dbReference>
<feature type="domain" description="RRM" evidence="3">
    <location>
        <begin position="383"/>
        <end position="455"/>
    </location>
</feature>
<dbReference type="Proteomes" id="UP001152562">
    <property type="component" value="Unassembled WGS sequence"/>
</dbReference>
<evidence type="ECO:0000259" key="3">
    <source>
        <dbReference type="PROSITE" id="PS50102"/>
    </source>
</evidence>
<dbReference type="InterPro" id="IPR000504">
    <property type="entry name" value="RRM_dom"/>
</dbReference>
<dbReference type="InterPro" id="IPR052462">
    <property type="entry name" value="SLIRP/GR-RBP-like"/>
</dbReference>
<proteinExistence type="predicted"/>
<evidence type="ECO:0000313" key="4">
    <source>
        <dbReference type="EMBL" id="CAH4035202.1"/>
    </source>
</evidence>
<reference evidence="4" key="1">
    <citation type="submission" date="2022-05" db="EMBL/GenBank/DDBJ databases">
        <authorList>
            <person name="Okamura Y."/>
        </authorList>
    </citation>
    <scope>NUCLEOTIDE SEQUENCE</scope>
</reference>
<dbReference type="SUPFAM" id="SSF54928">
    <property type="entry name" value="RNA-binding domain, RBD"/>
    <property type="match status" value="3"/>
</dbReference>
<evidence type="ECO:0000256" key="2">
    <source>
        <dbReference type="PROSITE-ProRule" id="PRU00176"/>
    </source>
</evidence>
<feature type="domain" description="RRM" evidence="3">
    <location>
        <begin position="108"/>
        <end position="189"/>
    </location>
</feature>
<dbReference type="InterPro" id="IPR035979">
    <property type="entry name" value="RBD_domain_sf"/>
</dbReference>
<organism evidence="4 5">
    <name type="scientific">Pieris brassicae</name>
    <name type="common">White butterfly</name>
    <name type="synonym">Large white butterfly</name>
    <dbReference type="NCBI Taxonomy" id="7116"/>
    <lineage>
        <taxon>Eukaryota</taxon>
        <taxon>Metazoa</taxon>
        <taxon>Ecdysozoa</taxon>
        <taxon>Arthropoda</taxon>
        <taxon>Hexapoda</taxon>
        <taxon>Insecta</taxon>
        <taxon>Pterygota</taxon>
        <taxon>Neoptera</taxon>
        <taxon>Endopterygota</taxon>
        <taxon>Lepidoptera</taxon>
        <taxon>Glossata</taxon>
        <taxon>Ditrysia</taxon>
        <taxon>Papilionoidea</taxon>
        <taxon>Pieridae</taxon>
        <taxon>Pierinae</taxon>
        <taxon>Pieris</taxon>
    </lineage>
</organism>
<protein>
    <recommendedName>
        <fullName evidence="3">RRM domain-containing protein</fullName>
    </recommendedName>
</protein>
<dbReference type="Pfam" id="PF00076">
    <property type="entry name" value="RRM_1"/>
    <property type="match status" value="3"/>
</dbReference>
<evidence type="ECO:0000313" key="5">
    <source>
        <dbReference type="Proteomes" id="UP001152562"/>
    </source>
</evidence>
<evidence type="ECO:0000256" key="1">
    <source>
        <dbReference type="ARBA" id="ARBA00022884"/>
    </source>
</evidence>